<dbReference type="EMBL" id="CABFPH010000019">
    <property type="protein sequence ID" value="VUD71261.1"/>
    <property type="molecule type" value="Genomic_DNA"/>
</dbReference>
<dbReference type="AlphaFoldDB" id="A0A509EAP2"/>
<reference evidence="2 3" key="1">
    <citation type="submission" date="2019-06" db="EMBL/GenBank/DDBJ databases">
        <authorList>
            <person name="Rodrigo-Torres L."/>
            <person name="Arahal R. D."/>
            <person name="Lucena T."/>
        </authorList>
    </citation>
    <scope>NUCLEOTIDE SEQUENCE [LARGE SCALE GENOMIC DNA]</scope>
    <source>
        <strain evidence="2 3">SB0023/3</strain>
    </source>
</reference>
<feature type="compositionally biased region" description="Polar residues" evidence="1">
    <location>
        <begin position="64"/>
        <end position="75"/>
    </location>
</feature>
<protein>
    <submittedName>
        <fullName evidence="2">Uncharacterized protein</fullName>
    </submittedName>
</protein>
<evidence type="ECO:0000313" key="3">
    <source>
        <dbReference type="Proteomes" id="UP000410984"/>
    </source>
</evidence>
<evidence type="ECO:0000256" key="1">
    <source>
        <dbReference type="SAM" id="MobiDB-lite"/>
    </source>
</evidence>
<accession>A0A509EAP2</accession>
<feature type="region of interest" description="Disordered" evidence="1">
    <location>
        <begin position="55"/>
        <end position="84"/>
    </location>
</feature>
<name>A0A509EAP2_9HYPH</name>
<keyword evidence="3" id="KW-1185">Reference proteome</keyword>
<gene>
    <name evidence="2" type="ORF">MET9862_01839</name>
</gene>
<dbReference type="RefSeq" id="WP_142582699.1">
    <property type="nucleotide sequence ID" value="NZ_CABFPH010000019.1"/>
</dbReference>
<evidence type="ECO:0000313" key="2">
    <source>
        <dbReference type="EMBL" id="VUD71261.1"/>
    </source>
</evidence>
<dbReference type="Proteomes" id="UP000410984">
    <property type="component" value="Unassembled WGS sequence"/>
</dbReference>
<organism evidence="2 3">
    <name type="scientific">Methylobacterium symbioticum</name>
    <dbReference type="NCBI Taxonomy" id="2584084"/>
    <lineage>
        <taxon>Bacteria</taxon>
        <taxon>Pseudomonadati</taxon>
        <taxon>Pseudomonadota</taxon>
        <taxon>Alphaproteobacteria</taxon>
        <taxon>Hyphomicrobiales</taxon>
        <taxon>Methylobacteriaceae</taxon>
        <taxon>Methylobacterium</taxon>
    </lineage>
</organism>
<sequence>MLTSFVLASIAAGGLIVMSAPLAFQGLLDLRYPRLREGAYYGPVHLLRLLDADGKPKLSRRGNETATGPETTSDPQGWHAQAPEASIWRQEACGRSPA</sequence>
<proteinExistence type="predicted"/>